<dbReference type="PANTHER" id="PTHR45727:SF2">
    <property type="entry name" value="NPC INTRACELLULAR CHOLESTEROL TRANSPORTER 1"/>
    <property type="match status" value="1"/>
</dbReference>
<accession>A0A8D8NX36</accession>
<dbReference type="EMBL" id="HBUE01305547">
    <property type="protein sequence ID" value="CAG6580689.1"/>
    <property type="molecule type" value="Transcribed_RNA"/>
</dbReference>
<feature type="chain" id="PRO_5033670553" evidence="1">
    <location>
        <begin position="25"/>
        <end position="195"/>
    </location>
</feature>
<dbReference type="GO" id="GO:0005886">
    <property type="term" value="C:plasma membrane"/>
    <property type="evidence" value="ECO:0007669"/>
    <property type="project" value="TreeGrafter"/>
</dbReference>
<dbReference type="AlphaFoldDB" id="A0A8D8NX36"/>
<reference evidence="3" key="1">
    <citation type="submission" date="2021-05" db="EMBL/GenBank/DDBJ databases">
        <authorList>
            <person name="Alioto T."/>
            <person name="Alioto T."/>
            <person name="Gomez Garrido J."/>
        </authorList>
    </citation>
    <scope>NUCLEOTIDE SEQUENCE</scope>
</reference>
<dbReference type="InterPro" id="IPR032190">
    <property type="entry name" value="NPC1_N"/>
</dbReference>
<sequence length="195" mass="21328">MASCRRALAFTSVLVLTILKLSLAQTTIADDTGGGGGTSPARTGDGTCVWYGVCNVAGSPSLQTSQYCPYNGTARPVDDRTRDLLQVWCKHLLVDDAVTCCDAQQVDVLNQNVKLAANFLARCPSCMANLVRHMCDFTCSPQQSKFMEIKATEVNDKTKKRIHHKHRPAHHRSVHERNVRLVQCGVESVDGTARA</sequence>
<dbReference type="EMBL" id="HBUE01199395">
    <property type="protein sequence ID" value="CAG6528908.1"/>
    <property type="molecule type" value="Transcribed_RNA"/>
</dbReference>
<dbReference type="GO" id="GO:0015918">
    <property type="term" value="P:sterol transport"/>
    <property type="evidence" value="ECO:0007669"/>
    <property type="project" value="TreeGrafter"/>
</dbReference>
<dbReference type="GO" id="GO:0042632">
    <property type="term" value="P:cholesterol homeostasis"/>
    <property type="evidence" value="ECO:0007669"/>
    <property type="project" value="TreeGrafter"/>
</dbReference>
<proteinExistence type="predicted"/>
<feature type="domain" description="Niemann-Pick C1 N-terminal" evidence="2">
    <location>
        <begin position="46"/>
        <end position="163"/>
    </location>
</feature>
<keyword evidence="1" id="KW-0732">Signal</keyword>
<dbReference type="Pfam" id="PF16414">
    <property type="entry name" value="NPC1_N"/>
    <property type="match status" value="1"/>
</dbReference>
<feature type="signal peptide" evidence="1">
    <location>
        <begin position="1"/>
        <end position="24"/>
    </location>
</feature>
<evidence type="ECO:0000313" key="3">
    <source>
        <dbReference type="EMBL" id="CAG6580689.1"/>
    </source>
</evidence>
<name>A0A8D8NX36_CULPI</name>
<organism evidence="3">
    <name type="scientific">Culex pipiens</name>
    <name type="common">House mosquito</name>
    <dbReference type="NCBI Taxonomy" id="7175"/>
    <lineage>
        <taxon>Eukaryota</taxon>
        <taxon>Metazoa</taxon>
        <taxon>Ecdysozoa</taxon>
        <taxon>Arthropoda</taxon>
        <taxon>Hexapoda</taxon>
        <taxon>Insecta</taxon>
        <taxon>Pterygota</taxon>
        <taxon>Neoptera</taxon>
        <taxon>Endopterygota</taxon>
        <taxon>Diptera</taxon>
        <taxon>Nematocera</taxon>
        <taxon>Culicoidea</taxon>
        <taxon>Culicidae</taxon>
        <taxon>Culicinae</taxon>
        <taxon>Culicini</taxon>
        <taxon>Culex</taxon>
        <taxon>Culex</taxon>
    </lineage>
</organism>
<protein>
    <submittedName>
        <fullName evidence="3">Niemann-Pick C1 protein</fullName>
    </submittedName>
</protein>
<dbReference type="GO" id="GO:0015485">
    <property type="term" value="F:cholesterol binding"/>
    <property type="evidence" value="ECO:0007669"/>
    <property type="project" value="TreeGrafter"/>
</dbReference>
<dbReference type="PANTHER" id="PTHR45727">
    <property type="entry name" value="NPC INTRACELLULAR CHOLESTEROL TRANSPORTER 1"/>
    <property type="match status" value="1"/>
</dbReference>
<evidence type="ECO:0000259" key="2">
    <source>
        <dbReference type="Pfam" id="PF16414"/>
    </source>
</evidence>
<dbReference type="GO" id="GO:0030299">
    <property type="term" value="P:intestinal cholesterol absorption"/>
    <property type="evidence" value="ECO:0007669"/>
    <property type="project" value="TreeGrafter"/>
</dbReference>
<evidence type="ECO:0000256" key="1">
    <source>
        <dbReference type="SAM" id="SignalP"/>
    </source>
</evidence>